<evidence type="ECO:0000313" key="2">
    <source>
        <dbReference type="EMBL" id="KAK0455560.1"/>
    </source>
</evidence>
<dbReference type="AlphaFoldDB" id="A0AA39K6S9"/>
<dbReference type="EMBL" id="JAUEPS010000025">
    <property type="protein sequence ID" value="KAK0455560.1"/>
    <property type="molecule type" value="Genomic_DNA"/>
</dbReference>
<name>A0AA39K6S9_ARMTA</name>
<comment type="caution">
    <text evidence="2">The sequence shown here is derived from an EMBL/GenBank/DDBJ whole genome shotgun (WGS) entry which is preliminary data.</text>
</comment>
<proteinExistence type="predicted"/>
<evidence type="ECO:0000313" key="3">
    <source>
        <dbReference type="Proteomes" id="UP001175211"/>
    </source>
</evidence>
<reference evidence="2" key="1">
    <citation type="submission" date="2023-06" db="EMBL/GenBank/DDBJ databases">
        <authorList>
            <consortium name="Lawrence Berkeley National Laboratory"/>
            <person name="Ahrendt S."/>
            <person name="Sahu N."/>
            <person name="Indic B."/>
            <person name="Wong-Bajracharya J."/>
            <person name="Merenyi Z."/>
            <person name="Ke H.-M."/>
            <person name="Monk M."/>
            <person name="Kocsube S."/>
            <person name="Drula E."/>
            <person name="Lipzen A."/>
            <person name="Balint B."/>
            <person name="Henrissat B."/>
            <person name="Andreopoulos B."/>
            <person name="Martin F.M."/>
            <person name="Harder C.B."/>
            <person name="Rigling D."/>
            <person name="Ford K.L."/>
            <person name="Foster G.D."/>
            <person name="Pangilinan J."/>
            <person name="Papanicolaou A."/>
            <person name="Barry K."/>
            <person name="LaButti K."/>
            <person name="Viragh M."/>
            <person name="Koriabine M."/>
            <person name="Yan M."/>
            <person name="Riley R."/>
            <person name="Champramary S."/>
            <person name="Plett K.L."/>
            <person name="Tsai I.J."/>
            <person name="Slot J."/>
            <person name="Sipos G."/>
            <person name="Plett J."/>
            <person name="Nagy L.G."/>
            <person name="Grigoriev I.V."/>
        </authorList>
    </citation>
    <scope>NUCLEOTIDE SEQUENCE</scope>
    <source>
        <strain evidence="2">CCBAS 213</strain>
    </source>
</reference>
<evidence type="ECO:0000256" key="1">
    <source>
        <dbReference type="SAM" id="MobiDB-lite"/>
    </source>
</evidence>
<dbReference type="RefSeq" id="XP_060329070.1">
    <property type="nucleotide sequence ID" value="XM_060477690.1"/>
</dbReference>
<dbReference type="Proteomes" id="UP001175211">
    <property type="component" value="Unassembled WGS sequence"/>
</dbReference>
<protein>
    <recommendedName>
        <fullName evidence="4">HNH nuclease domain-containing protein</fullName>
    </recommendedName>
</protein>
<accession>A0AA39K6S9</accession>
<dbReference type="GeneID" id="85361238"/>
<evidence type="ECO:0008006" key="4">
    <source>
        <dbReference type="Google" id="ProtNLM"/>
    </source>
</evidence>
<gene>
    <name evidence="2" type="ORF">EV420DRAFT_1644783</name>
</gene>
<keyword evidence="3" id="KW-1185">Reference proteome</keyword>
<sequence length="329" mass="35763">MPSPLPPNPFDPPSHEHAAYESCLTLEVSGPWETSESVAMFRFSPQVMARVLGYALIHHPSSSMAMGREISSCGDNAKLMAGLGYLYVMGVIRMFKKHPKASVHSSQPESPPDSILPSLPQSSPSDAKTLVSKERCSGNMDTASLRNDLTTIYLAAGERKTDMEPGHIFKMQDQDQGYIGGGLIDALSWASSASTVLERLAGSSVPELNQNKAENTFTISPNLHGPFDWLGISLHPIDQDSNTYEIHTYPPSENAEYGVSDRVILTGQIPLPSRRYLVLHDACAKIVYLSGAGEVMERLFWDMGNARVLAEGGGDRGLLALALFRSSNL</sequence>
<feature type="region of interest" description="Disordered" evidence="1">
    <location>
        <begin position="102"/>
        <end position="132"/>
    </location>
</feature>
<organism evidence="2 3">
    <name type="scientific">Armillaria tabescens</name>
    <name type="common">Ringless honey mushroom</name>
    <name type="synonym">Agaricus tabescens</name>
    <dbReference type="NCBI Taxonomy" id="1929756"/>
    <lineage>
        <taxon>Eukaryota</taxon>
        <taxon>Fungi</taxon>
        <taxon>Dikarya</taxon>
        <taxon>Basidiomycota</taxon>
        <taxon>Agaricomycotina</taxon>
        <taxon>Agaricomycetes</taxon>
        <taxon>Agaricomycetidae</taxon>
        <taxon>Agaricales</taxon>
        <taxon>Marasmiineae</taxon>
        <taxon>Physalacriaceae</taxon>
        <taxon>Desarmillaria</taxon>
    </lineage>
</organism>
<feature type="compositionally biased region" description="Low complexity" evidence="1">
    <location>
        <begin position="112"/>
        <end position="126"/>
    </location>
</feature>